<name>A0A3B3DVR5_ORYME</name>
<sequence length="764" mass="84441">MLDLAVLKQVLTACWASPACRQPLAVSGLEDLFLPPGPISALHANRTSAVRLDHENDRLFPVHMRAGAPTVDPTSPVHLGPEHGRIYRFHCSRSRRCSGQVQGTNDSSVLSKASAAARGYFRDVFIQHFVCKVVRRSPLINRGYYVRWRAVDHCVRRFLQTTDCCPRRQILSLGAGFDSLFFRLHADALLDRASVFELDFPDVAHRKAALISSSEPLKERLDCFSPPLPGPIHLSSSHYQLVGVDLRDQKQVEAALRAAGMDWAAPTLILSEVVLTYMETQRSDAIISWAAKLLPQSLFVMYEQVRPHDPFGCIMQEHFLKMNSPLHALTQYPDISAQRQRFLDKGWQQSMCLDMNQFYFGLVSEEERDRVESLEPFDEYEEWHQKCSHYFILTASAGALMDQALLVPRTKLRPSPVASPGQPPSSVPSCRARPIPTCVEGLGMASSCLWGGYILLTGGISRTGRGAETRVLLRDQEGWSMVCTEQSAGPGMRLHHSATPLPGGAVLLYGGRSSPLRPVTDLLRVSFQPCSPALGAQKIQVEPLTCTGDSPPPRWRHTAAAVRHRDRDFLFVFGGKNQSERALGDIGFLCLDDLHWTQVPVEGVTPAPRHSHSACSYEGGVLVFGGLGEGGAPLGDISVLGQTERGFCWERIDVHPPPEPRYSHRAHVVGQKLLVVGGVWMFSEGVPGLAVIDLATCTSVEFSLDTASVPHPLMLHSFCSELTASEEPELLLMGGGGNCFSFGTHWNRHLMEDRERGMKAGLWR</sequence>
<dbReference type="Pfam" id="PF24681">
    <property type="entry name" value="Kelch_KLHDC2_KLHL20_DRC7"/>
    <property type="match status" value="1"/>
</dbReference>
<dbReference type="Pfam" id="PF04072">
    <property type="entry name" value="LCM"/>
    <property type="match status" value="1"/>
</dbReference>
<dbReference type="GeneTree" id="ENSGT00940000162599"/>
<accession>A0A3B3DVR5</accession>
<keyword evidence="10" id="KW-0819">tRNA processing</keyword>
<reference evidence="14" key="2">
    <citation type="submission" date="2025-09" db="UniProtKB">
        <authorList>
            <consortium name="Ensembl"/>
        </authorList>
    </citation>
    <scope>IDENTIFICATION</scope>
</reference>
<evidence type="ECO:0000256" key="5">
    <source>
        <dbReference type="ARBA" id="ARBA00012779"/>
    </source>
</evidence>
<comment type="catalytic activity">
    <reaction evidence="1">
        <text>7-[(3S)-3-amino-3-carboxypropyl]wyosine(37) in tRNA(Phe) + S-adenosyl-L-methionine = 7-[(3S)-(3-amino-3-methoxycarbonyl)propyl]wyosine(37) in tRNA(Phe) + S-adenosyl-L-homocysteine</text>
        <dbReference type="Rhea" id="RHEA:36903"/>
        <dbReference type="Rhea" id="RHEA-COMP:10379"/>
        <dbReference type="Rhea" id="RHEA-COMP:11844"/>
        <dbReference type="ChEBI" id="CHEBI:57856"/>
        <dbReference type="ChEBI" id="CHEBI:59789"/>
        <dbReference type="ChEBI" id="CHEBI:73543"/>
        <dbReference type="ChEBI" id="CHEBI:74275"/>
        <dbReference type="EC" id="2.1.1.290"/>
    </reaction>
</comment>
<dbReference type="STRING" id="30732.ENSOMEP00000033534"/>
<dbReference type="PANTHER" id="PTHR46529:SF1">
    <property type="entry name" value="TRNA WYBUTOSINE-SYNTHESIZING PROTEIN 4"/>
    <property type="match status" value="1"/>
</dbReference>
<dbReference type="InterPro" id="IPR015915">
    <property type="entry name" value="Kelch-typ_b-propeller"/>
</dbReference>
<dbReference type="GO" id="GO:0031591">
    <property type="term" value="P:wybutosine biosynthetic process"/>
    <property type="evidence" value="ECO:0007669"/>
    <property type="project" value="TreeGrafter"/>
</dbReference>
<comment type="similarity">
    <text evidence="3">Belongs to the methyltransferase superfamily. LCMT family.</text>
</comment>
<dbReference type="SUPFAM" id="SSF50965">
    <property type="entry name" value="Galactose oxidase, central domain"/>
    <property type="match status" value="1"/>
</dbReference>
<evidence type="ECO:0000256" key="7">
    <source>
        <dbReference type="ARBA" id="ARBA00022603"/>
    </source>
</evidence>
<evidence type="ECO:0000256" key="13">
    <source>
        <dbReference type="ARBA" id="ARBA00049250"/>
    </source>
</evidence>
<evidence type="ECO:0000256" key="4">
    <source>
        <dbReference type="ARBA" id="ARBA00012155"/>
    </source>
</evidence>
<evidence type="ECO:0000256" key="12">
    <source>
        <dbReference type="ARBA" id="ARBA00030847"/>
    </source>
</evidence>
<dbReference type="EC" id="2.3.1.231" evidence="4"/>
<evidence type="ECO:0000256" key="11">
    <source>
        <dbReference type="ARBA" id="ARBA00029750"/>
    </source>
</evidence>
<comment type="catalytic activity">
    <reaction evidence="13">
        <text>7-[(3S)-(3-amino-3-methoxycarbonyl)propyl]wyosine(37) in tRNA(Phe) + S-adenosyl-L-methionine + CO2 = wybutosine(37) in tRNA(Phe) + S-adenosyl-L-homocysteine + 2 H(+)</text>
        <dbReference type="Rhea" id="RHEA:37119"/>
        <dbReference type="Rhea" id="RHEA-COMP:11844"/>
        <dbReference type="Rhea" id="RHEA-COMP:11847"/>
        <dbReference type="ChEBI" id="CHEBI:15378"/>
        <dbReference type="ChEBI" id="CHEBI:16526"/>
        <dbReference type="ChEBI" id="CHEBI:57856"/>
        <dbReference type="ChEBI" id="CHEBI:59789"/>
        <dbReference type="ChEBI" id="CHEBI:73544"/>
        <dbReference type="ChEBI" id="CHEBI:74275"/>
        <dbReference type="EC" id="2.3.1.231"/>
    </reaction>
</comment>
<evidence type="ECO:0000313" key="15">
    <source>
        <dbReference type="Proteomes" id="UP000261560"/>
    </source>
</evidence>
<dbReference type="PaxDb" id="30732-ENSOMEP00000033534"/>
<evidence type="ECO:0000256" key="1">
    <source>
        <dbReference type="ARBA" id="ARBA00001806"/>
    </source>
</evidence>
<dbReference type="InterPro" id="IPR007213">
    <property type="entry name" value="Ppm1/Ppm2/Tcmp"/>
</dbReference>
<dbReference type="UniPathway" id="UPA00375"/>
<dbReference type="GO" id="GO:0030488">
    <property type="term" value="P:tRNA methylation"/>
    <property type="evidence" value="ECO:0007669"/>
    <property type="project" value="TreeGrafter"/>
</dbReference>
<dbReference type="Gene3D" id="2.120.10.80">
    <property type="entry name" value="Kelch-type beta propeller"/>
    <property type="match status" value="1"/>
</dbReference>
<dbReference type="InterPro" id="IPR011043">
    <property type="entry name" value="Gal_Oxase/kelch_b-propeller"/>
</dbReference>
<reference evidence="14" key="1">
    <citation type="submission" date="2025-08" db="UniProtKB">
        <authorList>
            <consortium name="Ensembl"/>
        </authorList>
    </citation>
    <scope>IDENTIFICATION</scope>
</reference>
<dbReference type="Proteomes" id="UP000261560">
    <property type="component" value="Unplaced"/>
</dbReference>
<evidence type="ECO:0000313" key="14">
    <source>
        <dbReference type="Ensembl" id="ENSOMEP00000033534.1"/>
    </source>
</evidence>
<evidence type="ECO:0000256" key="3">
    <source>
        <dbReference type="ARBA" id="ARBA00010703"/>
    </source>
</evidence>
<dbReference type="AlphaFoldDB" id="A0A3B3DVR5"/>
<comment type="pathway">
    <text evidence="2">tRNA modification; wybutosine-tRNA(Phe) biosynthesis.</text>
</comment>
<keyword evidence="15" id="KW-1185">Reference proteome</keyword>
<dbReference type="GO" id="GO:0008175">
    <property type="term" value="F:tRNA methyltransferase activity"/>
    <property type="evidence" value="ECO:0007669"/>
    <property type="project" value="TreeGrafter"/>
</dbReference>
<evidence type="ECO:0000256" key="10">
    <source>
        <dbReference type="ARBA" id="ARBA00022694"/>
    </source>
</evidence>
<keyword evidence="9" id="KW-0949">S-adenosyl-L-methionine</keyword>
<evidence type="ECO:0000256" key="2">
    <source>
        <dbReference type="ARBA" id="ARBA00004797"/>
    </source>
</evidence>
<dbReference type="EC" id="2.1.1.290" evidence="5"/>
<dbReference type="PANTHER" id="PTHR46529">
    <property type="entry name" value="TRNA WYBUTOSINE-SYNTHESIZING PROTEIN 4"/>
    <property type="match status" value="1"/>
</dbReference>
<keyword evidence="8" id="KW-0808">Transferase</keyword>
<dbReference type="FunFam" id="3.40.50.150:FF:000207">
    <property type="entry name" value="Leucine carboxyl methyltransferase 2"/>
    <property type="match status" value="1"/>
</dbReference>
<evidence type="ECO:0000256" key="9">
    <source>
        <dbReference type="ARBA" id="ARBA00022691"/>
    </source>
</evidence>
<dbReference type="Ensembl" id="ENSOMET00000026761.1">
    <property type="protein sequence ID" value="ENSOMEP00000033534.1"/>
    <property type="gene ID" value="ENSOMEG00000019591.1"/>
</dbReference>
<organism evidence="14 15">
    <name type="scientific">Oryzias melastigma</name>
    <name type="common">Marine medaka</name>
    <dbReference type="NCBI Taxonomy" id="30732"/>
    <lineage>
        <taxon>Eukaryota</taxon>
        <taxon>Metazoa</taxon>
        <taxon>Chordata</taxon>
        <taxon>Craniata</taxon>
        <taxon>Vertebrata</taxon>
        <taxon>Euteleostomi</taxon>
        <taxon>Actinopterygii</taxon>
        <taxon>Neopterygii</taxon>
        <taxon>Teleostei</taxon>
        <taxon>Neoteleostei</taxon>
        <taxon>Acanthomorphata</taxon>
        <taxon>Ovalentaria</taxon>
        <taxon>Atherinomorphae</taxon>
        <taxon>Beloniformes</taxon>
        <taxon>Adrianichthyidae</taxon>
        <taxon>Oryziinae</taxon>
        <taxon>Oryzias</taxon>
    </lineage>
</organism>
<proteinExistence type="inferred from homology"/>
<protein>
    <recommendedName>
        <fullName evidence="6">tRNA wybutosine-synthesizing protein 4</fullName>
        <ecNumber evidence="5">2.1.1.290</ecNumber>
        <ecNumber evidence="4">2.3.1.231</ecNumber>
    </recommendedName>
    <alternativeName>
        <fullName evidence="12">tRNA(Phe) (7-(3-amino-3-(methoxycarbonyl)propyl)wyosine(37)-N)-methoxycarbonyltransferase</fullName>
    </alternativeName>
    <alternativeName>
        <fullName evidence="11">tRNA(Phe) (7-(3-amino-3-carboxypropyl)wyosine(37)-O)-methyltransferase</fullName>
    </alternativeName>
</protein>
<evidence type="ECO:0000256" key="6">
    <source>
        <dbReference type="ARBA" id="ARBA00018045"/>
    </source>
</evidence>
<evidence type="ECO:0000256" key="8">
    <source>
        <dbReference type="ARBA" id="ARBA00022679"/>
    </source>
</evidence>
<dbReference type="Gene3D" id="3.40.50.150">
    <property type="entry name" value="Vaccinia Virus protein VP39"/>
    <property type="match status" value="1"/>
</dbReference>
<keyword evidence="7" id="KW-0489">Methyltransferase</keyword>
<dbReference type="SUPFAM" id="SSF53335">
    <property type="entry name" value="S-adenosyl-L-methionine-dependent methyltransferases"/>
    <property type="match status" value="1"/>
</dbReference>
<dbReference type="InterPro" id="IPR029063">
    <property type="entry name" value="SAM-dependent_MTases_sf"/>
</dbReference>